<gene>
    <name evidence="2" type="ORF">BpHYR1_014405</name>
</gene>
<protein>
    <submittedName>
        <fullName evidence="2">Putative protocadherin-15</fullName>
    </submittedName>
</protein>
<feature type="transmembrane region" description="Helical" evidence="1">
    <location>
        <begin position="17"/>
        <end position="42"/>
    </location>
</feature>
<evidence type="ECO:0000313" key="3">
    <source>
        <dbReference type="Proteomes" id="UP000276133"/>
    </source>
</evidence>
<keyword evidence="1" id="KW-0812">Transmembrane</keyword>
<dbReference type="Proteomes" id="UP000276133">
    <property type="component" value="Unassembled WGS sequence"/>
</dbReference>
<sequence>MKPNDLKGHRVVNNDPWVILIVLACLIIVATVVSIIIICVLWSRYRNSRIIFDESMNTMTYNIPTINITQCQKLPEYEVQSLDMYVPSDDKEDMSEYTKREVHLMQSQLPDNRQITYNGLDLEDKLNLKESSFYRRVMNYTKLYNYNSNRS</sequence>
<name>A0A3M7QBP6_BRAPC</name>
<evidence type="ECO:0000256" key="1">
    <source>
        <dbReference type="SAM" id="Phobius"/>
    </source>
</evidence>
<accession>A0A3M7QBP6</accession>
<dbReference type="EMBL" id="REGN01006645">
    <property type="protein sequence ID" value="RNA08743.1"/>
    <property type="molecule type" value="Genomic_DNA"/>
</dbReference>
<proteinExistence type="predicted"/>
<keyword evidence="1" id="KW-0472">Membrane</keyword>
<evidence type="ECO:0000313" key="2">
    <source>
        <dbReference type="EMBL" id="RNA08743.1"/>
    </source>
</evidence>
<keyword evidence="3" id="KW-1185">Reference proteome</keyword>
<dbReference type="AlphaFoldDB" id="A0A3M7QBP6"/>
<comment type="caution">
    <text evidence="2">The sequence shown here is derived from an EMBL/GenBank/DDBJ whole genome shotgun (WGS) entry which is preliminary data.</text>
</comment>
<dbReference type="OrthoDB" id="10404409at2759"/>
<keyword evidence="1" id="KW-1133">Transmembrane helix</keyword>
<organism evidence="2 3">
    <name type="scientific">Brachionus plicatilis</name>
    <name type="common">Marine rotifer</name>
    <name type="synonym">Brachionus muelleri</name>
    <dbReference type="NCBI Taxonomy" id="10195"/>
    <lineage>
        <taxon>Eukaryota</taxon>
        <taxon>Metazoa</taxon>
        <taxon>Spiralia</taxon>
        <taxon>Gnathifera</taxon>
        <taxon>Rotifera</taxon>
        <taxon>Eurotatoria</taxon>
        <taxon>Monogononta</taxon>
        <taxon>Pseudotrocha</taxon>
        <taxon>Ploima</taxon>
        <taxon>Brachionidae</taxon>
        <taxon>Brachionus</taxon>
    </lineage>
</organism>
<reference evidence="2 3" key="1">
    <citation type="journal article" date="2018" name="Sci. Rep.">
        <title>Genomic signatures of local adaptation to the degree of environmental predictability in rotifers.</title>
        <authorList>
            <person name="Franch-Gras L."/>
            <person name="Hahn C."/>
            <person name="Garcia-Roger E.M."/>
            <person name="Carmona M.J."/>
            <person name="Serra M."/>
            <person name="Gomez A."/>
        </authorList>
    </citation>
    <scope>NUCLEOTIDE SEQUENCE [LARGE SCALE GENOMIC DNA]</scope>
    <source>
        <strain evidence="2">HYR1</strain>
    </source>
</reference>